<feature type="transmembrane region" description="Helical" evidence="6">
    <location>
        <begin position="164"/>
        <end position="181"/>
    </location>
</feature>
<dbReference type="InterPro" id="IPR035906">
    <property type="entry name" value="MetI-like_sf"/>
</dbReference>
<keyword evidence="9" id="KW-1185">Reference proteome</keyword>
<gene>
    <name evidence="8" type="ORF">ACFO4N_12345</name>
</gene>
<comment type="caution">
    <text evidence="8">The sequence shown here is derived from an EMBL/GenBank/DDBJ whole genome shotgun (WGS) entry which is preliminary data.</text>
</comment>
<dbReference type="Pfam" id="PF00528">
    <property type="entry name" value="BPD_transp_1"/>
    <property type="match status" value="1"/>
</dbReference>
<evidence type="ECO:0000256" key="1">
    <source>
        <dbReference type="ARBA" id="ARBA00004141"/>
    </source>
</evidence>
<name>A0ABV9GNA0_9BACL</name>
<feature type="transmembrane region" description="Helical" evidence="6">
    <location>
        <begin position="218"/>
        <end position="238"/>
    </location>
</feature>
<feature type="transmembrane region" description="Helical" evidence="6">
    <location>
        <begin position="44"/>
        <end position="62"/>
    </location>
</feature>
<evidence type="ECO:0000313" key="8">
    <source>
        <dbReference type="EMBL" id="MFC4619502.1"/>
    </source>
</evidence>
<reference evidence="9" key="1">
    <citation type="journal article" date="2019" name="Int. J. Syst. Evol. Microbiol.">
        <title>The Global Catalogue of Microorganisms (GCM) 10K type strain sequencing project: providing services to taxonomists for standard genome sequencing and annotation.</title>
        <authorList>
            <consortium name="The Broad Institute Genomics Platform"/>
            <consortium name="The Broad Institute Genome Sequencing Center for Infectious Disease"/>
            <person name="Wu L."/>
            <person name="Ma J."/>
        </authorList>
    </citation>
    <scope>NUCLEOTIDE SEQUENCE [LARGE SCALE GENOMIC DNA]</scope>
    <source>
        <strain evidence="9">CGMCC 1.16306</strain>
    </source>
</reference>
<feature type="transmembrane region" description="Helical" evidence="6">
    <location>
        <begin position="99"/>
        <end position="117"/>
    </location>
</feature>
<dbReference type="InterPro" id="IPR000515">
    <property type="entry name" value="MetI-like"/>
</dbReference>
<keyword evidence="2 6" id="KW-0813">Transport</keyword>
<sequence>MWKKDIVGFAVSIALVRLLISGVIATINVLFFKSSKPVVGDVGHLFNVFRFIPMTLLAYLILQPVAFNFSDYASVGYLSDVILKGKVSQANYGYNKTLIFEWIVLTVIAIPSGVKLMTSELRNILTMPFIEGAKIIGGSKLHIFWRHVCPHLWPRLLPIYVREVIQVLLVMMHLGLFKLFIGGTDIKLDPSNMDYLSKSNEWAGLIGHYLDQLGIHSWIPLAPVVMFMLTILSLNCIVEGMNRTMMQPDLIRHKTNQPKKQSNPGKSDVSFERIRDFGKV</sequence>
<evidence type="ECO:0000259" key="7">
    <source>
        <dbReference type="PROSITE" id="PS50928"/>
    </source>
</evidence>
<comment type="subcellular location">
    <subcellularLocation>
        <location evidence="6">Cell membrane</location>
        <topology evidence="6">Multi-pass membrane protein</topology>
    </subcellularLocation>
    <subcellularLocation>
        <location evidence="1">Membrane</location>
        <topology evidence="1">Multi-pass membrane protein</topology>
    </subcellularLocation>
</comment>
<evidence type="ECO:0000256" key="2">
    <source>
        <dbReference type="ARBA" id="ARBA00022448"/>
    </source>
</evidence>
<dbReference type="SUPFAM" id="SSF161098">
    <property type="entry name" value="MetI-like"/>
    <property type="match status" value="1"/>
</dbReference>
<keyword evidence="3 6" id="KW-0812">Transmembrane</keyword>
<dbReference type="PANTHER" id="PTHR43839:SF3">
    <property type="entry name" value="OLIGOPEPTIDE ABC TRANSPORTER, PERMEASE PROTEIN"/>
    <property type="match status" value="1"/>
</dbReference>
<evidence type="ECO:0000313" key="9">
    <source>
        <dbReference type="Proteomes" id="UP001596022"/>
    </source>
</evidence>
<dbReference type="PANTHER" id="PTHR43839">
    <property type="entry name" value="OPPC IN A BINDING PROTEIN-DEPENDENT TRANSPORT SYSTEM"/>
    <property type="match status" value="1"/>
</dbReference>
<dbReference type="Proteomes" id="UP001596022">
    <property type="component" value="Unassembled WGS sequence"/>
</dbReference>
<keyword evidence="4 6" id="KW-1133">Transmembrane helix</keyword>
<dbReference type="Gene3D" id="1.10.3720.10">
    <property type="entry name" value="MetI-like"/>
    <property type="match status" value="1"/>
</dbReference>
<comment type="similarity">
    <text evidence="6">Belongs to the binding-protein-dependent transport system permease family.</text>
</comment>
<dbReference type="PROSITE" id="PS50928">
    <property type="entry name" value="ABC_TM1"/>
    <property type="match status" value="1"/>
</dbReference>
<accession>A0ABV9GNA0</accession>
<evidence type="ECO:0000256" key="5">
    <source>
        <dbReference type="ARBA" id="ARBA00023136"/>
    </source>
</evidence>
<keyword evidence="5 6" id="KW-0472">Membrane</keyword>
<dbReference type="EMBL" id="JBHSFW010000009">
    <property type="protein sequence ID" value="MFC4619502.1"/>
    <property type="molecule type" value="Genomic_DNA"/>
</dbReference>
<feature type="domain" description="ABC transmembrane type-1" evidence="7">
    <location>
        <begin position="7"/>
        <end position="238"/>
    </location>
</feature>
<evidence type="ECO:0000256" key="6">
    <source>
        <dbReference type="RuleBase" id="RU363032"/>
    </source>
</evidence>
<proteinExistence type="inferred from homology"/>
<organism evidence="8 9">
    <name type="scientific">Camelliibacillus cellulosilyticus</name>
    <dbReference type="NCBI Taxonomy" id="2174486"/>
    <lineage>
        <taxon>Bacteria</taxon>
        <taxon>Bacillati</taxon>
        <taxon>Bacillota</taxon>
        <taxon>Bacilli</taxon>
        <taxon>Bacillales</taxon>
        <taxon>Sporolactobacillaceae</taxon>
        <taxon>Camelliibacillus</taxon>
    </lineage>
</organism>
<dbReference type="RefSeq" id="WP_376846599.1">
    <property type="nucleotide sequence ID" value="NZ_JBHSFW010000009.1"/>
</dbReference>
<feature type="transmembrane region" description="Helical" evidence="6">
    <location>
        <begin position="6"/>
        <end position="32"/>
    </location>
</feature>
<protein>
    <submittedName>
        <fullName evidence="8">ABC transporter permease subunit</fullName>
    </submittedName>
</protein>
<evidence type="ECO:0000256" key="4">
    <source>
        <dbReference type="ARBA" id="ARBA00022989"/>
    </source>
</evidence>
<evidence type="ECO:0000256" key="3">
    <source>
        <dbReference type="ARBA" id="ARBA00022692"/>
    </source>
</evidence>